<name>A0ABV5LVR6_9ACTN</name>
<dbReference type="PANTHER" id="PTHR30011">
    <property type="entry name" value="ALKANESULFONATE MONOOXYGENASE-RELATED"/>
    <property type="match status" value="1"/>
</dbReference>
<evidence type="ECO:0000256" key="6">
    <source>
        <dbReference type="SAM" id="MobiDB-lite"/>
    </source>
</evidence>
<keyword evidence="9" id="KW-1185">Reference proteome</keyword>
<feature type="region of interest" description="Disordered" evidence="6">
    <location>
        <begin position="441"/>
        <end position="462"/>
    </location>
</feature>
<reference evidence="8 9" key="1">
    <citation type="submission" date="2024-09" db="EMBL/GenBank/DDBJ databases">
        <authorList>
            <person name="Sun Q."/>
            <person name="Mori K."/>
        </authorList>
    </citation>
    <scope>NUCLEOTIDE SEQUENCE [LARGE SCALE GENOMIC DNA]</scope>
    <source>
        <strain evidence="8 9">TISTR 1856</strain>
    </source>
</reference>
<comment type="similarity">
    <text evidence="5">Belongs to the NtaA/SnaA/DszA monooxygenase family.</text>
</comment>
<dbReference type="Gene3D" id="3.20.20.30">
    <property type="entry name" value="Luciferase-like domain"/>
    <property type="match status" value="1"/>
</dbReference>
<sequence>MSDPRPLILALYEQASVGCGGAPGLWTHPADDRVGVNSLDRWRDVALTVQQAGLHALFLADVLGLYDVYEGSVDAAVREAVEAPANDPFGYVPALAEVARDLAFVVTASTTYEHPFSLSRRFGTLDHLTGGRIGWNVVTSYLESAARNFGLDGQLKHADRYGRAEEFLDVVYQLLEGSWADDAVVADKASATWARTGSVRPIDHVGTHFRVAGPSLTSPSRQRTPVLFQAGWSPRGREFGARHGEVVLLPKSDPHEIRAGLDDIRSRAAALGREAEDVRALALARIVVAPTRAAAQEKLADLQSAYRLQAQLVSYSGDSGIDISRYADDEPLSTVTNGLTSYVPKAGPGSPPLTAGDVRRRFANVDRGSDLFFVGTPGEVAVAMGEHAATAGLDGYMINPLTSPGTLADVAELLVPELVDRGLFTQGVKTGSLRSRVRLDGADRLPDSFPGSRFRRPTPSRS</sequence>
<proteinExistence type="inferred from homology"/>
<dbReference type="PIRSF" id="PIRSF000337">
    <property type="entry name" value="NTA_MOA"/>
    <property type="match status" value="1"/>
</dbReference>
<feature type="compositionally biased region" description="Basic residues" evidence="6">
    <location>
        <begin position="453"/>
        <end position="462"/>
    </location>
</feature>
<dbReference type="GO" id="GO:0004497">
    <property type="term" value="F:monooxygenase activity"/>
    <property type="evidence" value="ECO:0007669"/>
    <property type="project" value="UniProtKB-KW"/>
</dbReference>
<accession>A0ABV5LVR6</accession>
<dbReference type="EMBL" id="JBHMDM010000007">
    <property type="protein sequence ID" value="MFB9378183.1"/>
    <property type="molecule type" value="Genomic_DNA"/>
</dbReference>
<dbReference type="PANTHER" id="PTHR30011:SF16">
    <property type="entry name" value="C2H2 FINGER DOMAIN TRANSCRIPTION FACTOR (EUROFUNG)-RELATED"/>
    <property type="match status" value="1"/>
</dbReference>
<feature type="domain" description="Luciferase-like" evidence="7">
    <location>
        <begin position="27"/>
        <end position="393"/>
    </location>
</feature>
<dbReference type="Proteomes" id="UP001589748">
    <property type="component" value="Unassembled WGS sequence"/>
</dbReference>
<comment type="caution">
    <text evidence="8">The sequence shown here is derived from an EMBL/GenBank/DDBJ whole genome shotgun (WGS) entry which is preliminary data.</text>
</comment>
<dbReference type="RefSeq" id="WP_380137305.1">
    <property type="nucleotide sequence ID" value="NZ_JBHLUI010000008.1"/>
</dbReference>
<dbReference type="InterPro" id="IPR016215">
    <property type="entry name" value="NTA_MOA"/>
</dbReference>
<dbReference type="InterPro" id="IPR011251">
    <property type="entry name" value="Luciferase-like_dom"/>
</dbReference>
<gene>
    <name evidence="8" type="ORF">ACFFVI_14525</name>
</gene>
<evidence type="ECO:0000256" key="4">
    <source>
        <dbReference type="ARBA" id="ARBA00023033"/>
    </source>
</evidence>
<keyword evidence="2" id="KW-0288">FMN</keyword>
<evidence type="ECO:0000313" key="8">
    <source>
        <dbReference type="EMBL" id="MFB9378183.1"/>
    </source>
</evidence>
<evidence type="ECO:0000256" key="2">
    <source>
        <dbReference type="ARBA" id="ARBA00022643"/>
    </source>
</evidence>
<dbReference type="NCBIfam" id="TIGR03860">
    <property type="entry name" value="FMN_nitrolo"/>
    <property type="match status" value="1"/>
</dbReference>
<evidence type="ECO:0000313" key="9">
    <source>
        <dbReference type="Proteomes" id="UP001589748"/>
    </source>
</evidence>
<evidence type="ECO:0000256" key="5">
    <source>
        <dbReference type="ARBA" id="ARBA00033748"/>
    </source>
</evidence>
<dbReference type="InterPro" id="IPR051260">
    <property type="entry name" value="Diverse_substr_monoxygenases"/>
</dbReference>
<dbReference type="SUPFAM" id="SSF51679">
    <property type="entry name" value="Bacterial luciferase-like"/>
    <property type="match status" value="1"/>
</dbReference>
<evidence type="ECO:0000259" key="7">
    <source>
        <dbReference type="Pfam" id="PF00296"/>
    </source>
</evidence>
<evidence type="ECO:0000256" key="1">
    <source>
        <dbReference type="ARBA" id="ARBA00022630"/>
    </source>
</evidence>
<dbReference type="Pfam" id="PF00296">
    <property type="entry name" value="Bac_luciferase"/>
    <property type="match status" value="1"/>
</dbReference>
<dbReference type="InterPro" id="IPR036661">
    <property type="entry name" value="Luciferase-like_sf"/>
</dbReference>
<organism evidence="8 9">
    <name type="scientific">Kineococcus gynurae</name>
    <dbReference type="NCBI Taxonomy" id="452979"/>
    <lineage>
        <taxon>Bacteria</taxon>
        <taxon>Bacillati</taxon>
        <taxon>Actinomycetota</taxon>
        <taxon>Actinomycetes</taxon>
        <taxon>Kineosporiales</taxon>
        <taxon>Kineosporiaceae</taxon>
        <taxon>Kineococcus</taxon>
    </lineage>
</organism>
<keyword evidence="1" id="KW-0285">Flavoprotein</keyword>
<keyword evidence="4 8" id="KW-0503">Monooxygenase</keyword>
<evidence type="ECO:0000256" key="3">
    <source>
        <dbReference type="ARBA" id="ARBA00023002"/>
    </source>
</evidence>
<dbReference type="EC" id="1.14.-.-" evidence="8"/>
<keyword evidence="3 8" id="KW-0560">Oxidoreductase</keyword>
<protein>
    <submittedName>
        <fullName evidence="8">NtaA/DmoA family FMN-dependent monooxygenase</fullName>
        <ecNumber evidence="8">1.14.-.-</ecNumber>
    </submittedName>
</protein>